<dbReference type="InterPro" id="IPR005667">
    <property type="entry name" value="Sulph_transpt2"/>
</dbReference>
<dbReference type="Pfam" id="PF00528">
    <property type="entry name" value="BPD_transp_1"/>
    <property type="match status" value="1"/>
</dbReference>
<evidence type="ECO:0000256" key="4">
    <source>
        <dbReference type="ARBA" id="ARBA00022692"/>
    </source>
</evidence>
<proteinExistence type="predicted"/>
<evidence type="ECO:0000256" key="2">
    <source>
        <dbReference type="ARBA" id="ARBA00011779"/>
    </source>
</evidence>
<evidence type="ECO:0000256" key="6">
    <source>
        <dbReference type="ARBA" id="ARBA00023032"/>
    </source>
</evidence>
<dbReference type="PROSITE" id="PS50928">
    <property type="entry name" value="ABC_TM1"/>
    <property type="match status" value="1"/>
</dbReference>
<evidence type="ECO:0000313" key="12">
    <source>
        <dbReference type="Proteomes" id="UP000444960"/>
    </source>
</evidence>
<feature type="transmembrane region" description="Helical" evidence="9">
    <location>
        <begin position="126"/>
        <end position="150"/>
    </location>
</feature>
<evidence type="ECO:0000256" key="8">
    <source>
        <dbReference type="ARBA" id="ARBA00025323"/>
    </source>
</evidence>
<feature type="transmembrane region" description="Helical" evidence="9">
    <location>
        <begin position="55"/>
        <end position="81"/>
    </location>
</feature>
<feature type="transmembrane region" description="Helical" evidence="9">
    <location>
        <begin position="93"/>
        <end position="114"/>
    </location>
</feature>
<feature type="domain" description="ABC transmembrane type-1" evidence="10">
    <location>
        <begin position="55"/>
        <end position="259"/>
    </location>
</feature>
<evidence type="ECO:0000256" key="5">
    <source>
        <dbReference type="ARBA" id="ARBA00022989"/>
    </source>
</evidence>
<dbReference type="EMBL" id="BJOV01000005">
    <property type="protein sequence ID" value="GEE03541.1"/>
    <property type="molecule type" value="Genomic_DNA"/>
</dbReference>
<dbReference type="RefSeq" id="WP_161897042.1">
    <property type="nucleotide sequence ID" value="NZ_BJOV01000005.1"/>
</dbReference>
<evidence type="ECO:0000313" key="11">
    <source>
        <dbReference type="EMBL" id="GEE03541.1"/>
    </source>
</evidence>
<keyword evidence="4 9" id="KW-0812">Transmembrane</keyword>
<reference evidence="12" key="1">
    <citation type="submission" date="2019-06" db="EMBL/GenBank/DDBJ databases">
        <title>Gordonia isolated from sludge of a wastewater treatment plant.</title>
        <authorList>
            <person name="Tamura T."/>
            <person name="Aoyama K."/>
            <person name="Kang Y."/>
            <person name="Saito S."/>
            <person name="Akiyama N."/>
            <person name="Yazawa K."/>
            <person name="Gonoi T."/>
            <person name="Mikami Y."/>
        </authorList>
    </citation>
    <scope>NUCLEOTIDE SEQUENCE [LARGE SCALE GENOMIC DNA]</scope>
    <source>
        <strain evidence="12">NBRC 107696</strain>
    </source>
</reference>
<organism evidence="11 12">
    <name type="scientific">Gordonia spumicola</name>
    <dbReference type="NCBI Taxonomy" id="589161"/>
    <lineage>
        <taxon>Bacteria</taxon>
        <taxon>Bacillati</taxon>
        <taxon>Actinomycetota</taxon>
        <taxon>Actinomycetes</taxon>
        <taxon>Mycobacteriales</taxon>
        <taxon>Gordoniaceae</taxon>
        <taxon>Gordonia</taxon>
    </lineage>
</organism>
<dbReference type="SUPFAM" id="SSF161098">
    <property type="entry name" value="MetI-like"/>
    <property type="match status" value="1"/>
</dbReference>
<comment type="function">
    <text evidence="8">Part of the ABC transporter complex CysAWTP (TC 3.A.1.6.1) involved in sulfate/thiosulfate import. Probably responsible for the translocation of the substrate across the membrane.</text>
</comment>
<dbReference type="NCBIfam" id="TIGR00969">
    <property type="entry name" value="3a0106s02"/>
    <property type="match status" value="1"/>
</dbReference>
<evidence type="ECO:0000256" key="3">
    <source>
        <dbReference type="ARBA" id="ARBA00022448"/>
    </source>
</evidence>
<dbReference type="GO" id="GO:0005886">
    <property type="term" value="C:plasma membrane"/>
    <property type="evidence" value="ECO:0007669"/>
    <property type="project" value="InterPro"/>
</dbReference>
<dbReference type="PANTHER" id="PTHR30406:SF1">
    <property type="entry name" value="SULFATE TRANSPORT SYSTEM PERMEASE PROTEIN CYSW"/>
    <property type="match status" value="1"/>
</dbReference>
<feature type="transmembrane region" description="Helical" evidence="9">
    <location>
        <begin position="186"/>
        <end position="204"/>
    </location>
</feature>
<evidence type="ECO:0000259" key="10">
    <source>
        <dbReference type="PROSITE" id="PS50928"/>
    </source>
</evidence>
<feature type="transmembrane region" description="Helical" evidence="9">
    <location>
        <begin position="15"/>
        <end position="35"/>
    </location>
</feature>
<dbReference type="Proteomes" id="UP000444960">
    <property type="component" value="Unassembled WGS sequence"/>
</dbReference>
<comment type="subcellular location">
    <subcellularLocation>
        <location evidence="1">Membrane</location>
        <topology evidence="1">Multi-pass membrane protein</topology>
    </subcellularLocation>
</comment>
<gene>
    <name evidence="11" type="primary">cysW</name>
    <name evidence="11" type="ORF">nbrc107696_39870</name>
</gene>
<comment type="subunit">
    <text evidence="2">The complex is composed of two ATP-binding proteins (CysA), two transmembrane proteins (CysT and CysW) and a solute-binding protein (CysP).</text>
</comment>
<keyword evidence="6" id="KW-0764">Sulfate transport</keyword>
<evidence type="ECO:0000256" key="7">
    <source>
        <dbReference type="ARBA" id="ARBA00023136"/>
    </source>
</evidence>
<dbReference type="InterPro" id="IPR011866">
    <property type="entry name" value="CysW_permease"/>
</dbReference>
<dbReference type="Gene3D" id="1.10.3720.10">
    <property type="entry name" value="MetI-like"/>
    <property type="match status" value="1"/>
</dbReference>
<dbReference type="CDD" id="cd06261">
    <property type="entry name" value="TM_PBP2"/>
    <property type="match status" value="1"/>
</dbReference>
<evidence type="ECO:0000256" key="1">
    <source>
        <dbReference type="ARBA" id="ARBA00004141"/>
    </source>
</evidence>
<feature type="transmembrane region" description="Helical" evidence="9">
    <location>
        <begin position="238"/>
        <end position="261"/>
    </location>
</feature>
<dbReference type="AlphaFoldDB" id="A0A7I9VEF1"/>
<keyword evidence="5 9" id="KW-1133">Transmembrane helix</keyword>
<dbReference type="InterPro" id="IPR000515">
    <property type="entry name" value="MetI-like"/>
</dbReference>
<dbReference type="OrthoDB" id="9808619at2"/>
<dbReference type="GO" id="GO:0015419">
    <property type="term" value="F:ABC-type sulfate transporter activity"/>
    <property type="evidence" value="ECO:0007669"/>
    <property type="project" value="InterPro"/>
</dbReference>
<name>A0A7I9VEF1_9ACTN</name>
<dbReference type="NCBIfam" id="TIGR02140">
    <property type="entry name" value="permease_CysW"/>
    <property type="match status" value="1"/>
</dbReference>
<protein>
    <submittedName>
        <fullName evidence="11">Sulfate ABC transporter permease CysW</fullName>
    </submittedName>
</protein>
<dbReference type="InterPro" id="IPR035906">
    <property type="entry name" value="MetI-like_sf"/>
</dbReference>
<keyword evidence="12" id="KW-1185">Reference proteome</keyword>
<evidence type="ECO:0000256" key="9">
    <source>
        <dbReference type="SAM" id="Phobius"/>
    </source>
</evidence>
<accession>A0A7I9VEF1</accession>
<comment type="caution">
    <text evidence="11">The sequence shown here is derived from an EMBL/GenBank/DDBJ whole genome shotgun (WGS) entry which is preliminary data.</text>
</comment>
<keyword evidence="7 9" id="KW-0472">Membrane</keyword>
<keyword evidence="3" id="KW-0813">Transport</keyword>
<dbReference type="PANTHER" id="PTHR30406">
    <property type="entry name" value="SULFATE TRANSPORT SYSTEM PERMEASE PROTEIN"/>
    <property type="match status" value="1"/>
</dbReference>
<sequence>MIVSKWTRLGLRSVALVYLFVLLLVPVGLIFWRSFEHGFGQFWDWITTPAAISALQLSLLIVVIVVPLNVIFGVVTALALARGRFRGKGVLQAVVDLPFAVSPVVVGVALIALWGVDGWFGGIESLGFRIIFGLPGMVLATIFVTLPFVVREVEPVLREIGTEQEEAASTLGATGWQTFWRITLPAIRWGLTYGVVLTVARALGEYGAVTMVSSNFPGVSQTLTLLVHSRYTDDYNEFGAYAAATLLMLVAIVVLVVMTIVERRVQGRVADASATVVDSDANNQAQEKI</sequence>